<dbReference type="AlphaFoldDB" id="A0A382WPI9"/>
<protein>
    <recommendedName>
        <fullName evidence="2">Shikimate dehydrogenase substrate binding N-terminal domain-containing protein</fullName>
    </recommendedName>
</protein>
<reference evidence="1" key="1">
    <citation type="submission" date="2018-05" db="EMBL/GenBank/DDBJ databases">
        <authorList>
            <person name="Lanie J.A."/>
            <person name="Ng W.-L."/>
            <person name="Kazmierczak K.M."/>
            <person name="Andrzejewski T.M."/>
            <person name="Davidsen T.M."/>
            <person name="Wayne K.J."/>
            <person name="Tettelin H."/>
            <person name="Glass J.I."/>
            <person name="Rusch D."/>
            <person name="Podicherti R."/>
            <person name="Tsui H.-C.T."/>
            <person name="Winkler M.E."/>
        </authorList>
    </citation>
    <scope>NUCLEOTIDE SEQUENCE</scope>
</reference>
<evidence type="ECO:0000313" key="1">
    <source>
        <dbReference type="EMBL" id="SVD60836.1"/>
    </source>
</evidence>
<dbReference type="Gene3D" id="3.40.50.10860">
    <property type="entry name" value="Leucine Dehydrogenase, chain A, domain 1"/>
    <property type="match status" value="1"/>
</dbReference>
<accession>A0A382WPI9</accession>
<dbReference type="Gene3D" id="3.40.50.720">
    <property type="entry name" value="NAD(P)-binding Rossmann-like Domain"/>
    <property type="match status" value="1"/>
</dbReference>
<dbReference type="EMBL" id="UINC01161564">
    <property type="protein sequence ID" value="SVD60836.1"/>
    <property type="molecule type" value="Genomic_DNA"/>
</dbReference>
<sequence>MKQFWFIGVTTGQSMIMRLFPIWAEVLGIQGTRMHGVDLPPGVEGQKIRETVQELRANSDDLGALVTTHKLAVWEEASDLFAKVDEHATRLQEISCISKDKYGKLIGHAKDPITSGKAMESIMGKDHWQAHPKAEAMVLGCGGAGTAIIEQLLYGEEGNVPQKITGLEHNRGRLKKVRNDFSNTKKLILEESERSGETAAGIMTRLPPNSLI</sequence>
<gene>
    <name evidence="1" type="ORF">METZ01_LOCUS413690</name>
</gene>
<organism evidence="1">
    <name type="scientific">marine metagenome</name>
    <dbReference type="NCBI Taxonomy" id="408172"/>
    <lineage>
        <taxon>unclassified sequences</taxon>
        <taxon>metagenomes</taxon>
        <taxon>ecological metagenomes</taxon>
    </lineage>
</organism>
<feature type="non-terminal residue" evidence="1">
    <location>
        <position position="212"/>
    </location>
</feature>
<proteinExistence type="predicted"/>
<name>A0A382WPI9_9ZZZZ</name>
<evidence type="ECO:0008006" key="2">
    <source>
        <dbReference type="Google" id="ProtNLM"/>
    </source>
</evidence>